<feature type="binding site" description="covalent" evidence="9">
    <location>
        <position position="53"/>
    </location>
    <ligand>
        <name>heme c</name>
        <dbReference type="ChEBI" id="CHEBI:61717"/>
    </ligand>
</feature>
<feature type="binding site" description="covalent" evidence="9">
    <location>
        <position position="189"/>
    </location>
    <ligand>
        <name>heme c</name>
        <dbReference type="ChEBI" id="CHEBI:61717"/>
    </ligand>
</feature>
<evidence type="ECO:0000256" key="3">
    <source>
        <dbReference type="ARBA" id="ARBA00022617"/>
    </source>
</evidence>
<evidence type="ECO:0000256" key="5">
    <source>
        <dbReference type="ARBA" id="ARBA00022723"/>
    </source>
</evidence>
<feature type="chain" id="PRO_5012122523" description="Cytochrome c1" evidence="11">
    <location>
        <begin position="18"/>
        <end position="271"/>
    </location>
</feature>
<feature type="binding site" description="covalent" evidence="9">
    <location>
        <position position="52"/>
    </location>
    <ligand>
        <name>heme c</name>
        <dbReference type="ChEBI" id="CHEBI:61717"/>
    </ligand>
</feature>
<dbReference type="PANTHER" id="PTHR10266:SF3">
    <property type="entry name" value="CYTOCHROME C1, HEME PROTEIN, MITOCHONDRIAL"/>
    <property type="match status" value="1"/>
</dbReference>
<comment type="cofactor">
    <cofactor evidence="9">
        <name>heme c</name>
        <dbReference type="ChEBI" id="CHEBI:61717"/>
    </cofactor>
    <text evidence="9">Binds 1 heme c group covalently per subunit.</text>
</comment>
<feature type="signal peptide" evidence="11">
    <location>
        <begin position="1"/>
        <end position="17"/>
    </location>
</feature>
<dbReference type="STRING" id="92947.BVG79_02423"/>
<dbReference type="InterPro" id="IPR036909">
    <property type="entry name" value="Cyt_c-like_dom_sf"/>
</dbReference>
<evidence type="ECO:0000256" key="7">
    <source>
        <dbReference type="ARBA" id="ARBA00023004"/>
    </source>
</evidence>
<keyword evidence="7 9" id="KW-0408">Iron</keyword>
<dbReference type="Proteomes" id="UP000242447">
    <property type="component" value="Chromosome"/>
</dbReference>
<sequence>MKALALALCLLPAAAGAQVTDFAFSFDGPFGSYDRNQLQRGLQVYTQVCANCHGLDMVAFRNLADAGGPALPPDQMRAYAQVIEVPDGAGGFRAGQPTDYFLPSAEEHAPDLSLMAKARTGHGGLSRLWLGMGGADYIASYIAGYAPPPDCAPADFPGFYNTVFKSGGYPAECRDAAGNPTVPGSWTQMEPPLIGDDVGYEDGTEATLTQEAQDIAAFLMWAAEPKQNDRKAVGMTAVVFLAVLAWVLFMVNRQLWAPYKPRRSTEKDVDW</sequence>
<evidence type="ECO:0000256" key="8">
    <source>
        <dbReference type="ARBA" id="ARBA00023136"/>
    </source>
</evidence>
<dbReference type="AlphaFoldDB" id="A0A1W6P2W4"/>
<accession>A0A1W6P2W4</accession>
<feature type="binding site" description="covalent" evidence="9">
    <location>
        <position position="49"/>
    </location>
    <ligand>
        <name>heme c</name>
        <dbReference type="ChEBI" id="CHEBI:61717"/>
    </ligand>
</feature>
<keyword evidence="5 9" id="KW-0479">Metal-binding</keyword>
<keyword evidence="11" id="KW-0732">Signal</keyword>
<evidence type="ECO:0000256" key="10">
    <source>
        <dbReference type="SAM" id="Phobius"/>
    </source>
</evidence>
<dbReference type="GO" id="GO:0009055">
    <property type="term" value="F:electron transfer activity"/>
    <property type="evidence" value="ECO:0007669"/>
    <property type="project" value="InterPro"/>
</dbReference>
<dbReference type="GO" id="GO:0016020">
    <property type="term" value="C:membrane"/>
    <property type="evidence" value="ECO:0007669"/>
    <property type="project" value="UniProtKB-SubCell"/>
</dbReference>
<organism evidence="13 14">
    <name type="scientific">Ketogulonicigenium robustum</name>
    <dbReference type="NCBI Taxonomy" id="92947"/>
    <lineage>
        <taxon>Bacteria</taxon>
        <taxon>Pseudomonadati</taxon>
        <taxon>Pseudomonadota</taxon>
        <taxon>Alphaproteobacteria</taxon>
        <taxon>Rhodobacterales</taxon>
        <taxon>Roseobacteraceae</taxon>
        <taxon>Ketogulonicigenium</taxon>
    </lineage>
</organism>
<comment type="subcellular location">
    <subcellularLocation>
        <location evidence="1">Membrane</location>
    </subcellularLocation>
</comment>
<name>A0A1W6P2W4_9RHOB</name>
<evidence type="ECO:0000256" key="9">
    <source>
        <dbReference type="PIRSR" id="PIRSR602326-1"/>
    </source>
</evidence>
<protein>
    <recommendedName>
        <fullName evidence="2">Cytochrome c1</fullName>
    </recommendedName>
</protein>
<dbReference type="Gene3D" id="1.10.760.10">
    <property type="entry name" value="Cytochrome c-like domain"/>
    <property type="match status" value="1"/>
</dbReference>
<feature type="domain" description="Cytochrome c" evidence="12">
    <location>
        <begin position="36"/>
        <end position="205"/>
    </location>
</feature>
<proteinExistence type="predicted"/>
<dbReference type="PRINTS" id="PR00603">
    <property type="entry name" value="CYTOCHROMEC1"/>
</dbReference>
<dbReference type="PANTHER" id="PTHR10266">
    <property type="entry name" value="CYTOCHROME C1"/>
    <property type="match status" value="1"/>
</dbReference>
<dbReference type="RefSeq" id="WP_085787117.1">
    <property type="nucleotide sequence ID" value="NZ_CP019937.1"/>
</dbReference>
<dbReference type="EMBL" id="CP019937">
    <property type="protein sequence ID" value="ARO15763.1"/>
    <property type="molecule type" value="Genomic_DNA"/>
</dbReference>
<dbReference type="InterPro" id="IPR009056">
    <property type="entry name" value="Cyt_c-like_dom"/>
</dbReference>
<evidence type="ECO:0000256" key="1">
    <source>
        <dbReference type="ARBA" id="ARBA00004370"/>
    </source>
</evidence>
<evidence type="ECO:0000256" key="4">
    <source>
        <dbReference type="ARBA" id="ARBA00022692"/>
    </source>
</evidence>
<keyword evidence="14" id="KW-1185">Reference proteome</keyword>
<dbReference type="PROSITE" id="PS51007">
    <property type="entry name" value="CYTC"/>
    <property type="match status" value="1"/>
</dbReference>
<dbReference type="SUPFAM" id="SSF46626">
    <property type="entry name" value="Cytochrome c"/>
    <property type="match status" value="1"/>
</dbReference>
<dbReference type="Pfam" id="PF02167">
    <property type="entry name" value="Cytochrom_C1"/>
    <property type="match status" value="1"/>
</dbReference>
<evidence type="ECO:0000259" key="12">
    <source>
        <dbReference type="PROSITE" id="PS51007"/>
    </source>
</evidence>
<evidence type="ECO:0000256" key="11">
    <source>
        <dbReference type="SAM" id="SignalP"/>
    </source>
</evidence>
<evidence type="ECO:0000256" key="2">
    <source>
        <dbReference type="ARBA" id="ARBA00016165"/>
    </source>
</evidence>
<dbReference type="GO" id="GO:0020037">
    <property type="term" value="F:heme binding"/>
    <property type="evidence" value="ECO:0007669"/>
    <property type="project" value="InterPro"/>
</dbReference>
<dbReference type="OrthoDB" id="9808471at2"/>
<keyword evidence="4 10" id="KW-0812">Transmembrane</keyword>
<dbReference type="KEGG" id="kro:BVG79_02423"/>
<feature type="transmembrane region" description="Helical" evidence="10">
    <location>
        <begin position="232"/>
        <end position="252"/>
    </location>
</feature>
<dbReference type="Gene3D" id="1.20.5.100">
    <property type="entry name" value="Cytochrome c1, transmembrane anchor, C-terminal"/>
    <property type="match status" value="1"/>
</dbReference>
<dbReference type="GO" id="GO:0046872">
    <property type="term" value="F:metal ion binding"/>
    <property type="evidence" value="ECO:0007669"/>
    <property type="project" value="UniProtKB-KW"/>
</dbReference>
<dbReference type="InterPro" id="IPR002326">
    <property type="entry name" value="Cyt_c1"/>
</dbReference>
<keyword evidence="8 10" id="KW-0472">Membrane</keyword>
<evidence type="ECO:0000313" key="13">
    <source>
        <dbReference type="EMBL" id="ARO15763.1"/>
    </source>
</evidence>
<evidence type="ECO:0000256" key="6">
    <source>
        <dbReference type="ARBA" id="ARBA00022989"/>
    </source>
</evidence>
<keyword evidence="6 10" id="KW-1133">Transmembrane helix</keyword>
<evidence type="ECO:0000313" key="14">
    <source>
        <dbReference type="Proteomes" id="UP000242447"/>
    </source>
</evidence>
<keyword evidence="3 9" id="KW-0349">Heme</keyword>
<gene>
    <name evidence="13" type="primary">petC</name>
    <name evidence="13" type="ORF">BVG79_02423</name>
</gene>
<reference evidence="13 14" key="1">
    <citation type="submission" date="2017-02" db="EMBL/GenBank/DDBJ databases">
        <title>Ketogulonicigenium robustum SPU B003 Genome sequencing and assembly.</title>
        <authorList>
            <person name="Li Y."/>
            <person name="Liu L."/>
            <person name="Wang C."/>
            <person name="Zhang M."/>
            <person name="Zhang T."/>
            <person name="Zhang Y."/>
        </authorList>
    </citation>
    <scope>NUCLEOTIDE SEQUENCE [LARGE SCALE GENOMIC DNA]</scope>
    <source>
        <strain evidence="13 14">SPU_B003</strain>
    </source>
</reference>